<reference evidence="5 6" key="1">
    <citation type="submission" date="2024-07" db="EMBL/GenBank/DDBJ databases">
        <title>Section-level genome sequencing and comparative genomics of Aspergillus sections Usti and Cavernicolus.</title>
        <authorList>
            <consortium name="Lawrence Berkeley National Laboratory"/>
            <person name="Nybo J.L."/>
            <person name="Vesth T.C."/>
            <person name="Theobald S."/>
            <person name="Frisvad J.C."/>
            <person name="Larsen T.O."/>
            <person name="Kjaerboelling I."/>
            <person name="Rothschild-Mancinelli K."/>
            <person name="Lyhne E.K."/>
            <person name="Kogle M.E."/>
            <person name="Barry K."/>
            <person name="Clum A."/>
            <person name="Na H."/>
            <person name="Ledsgaard L."/>
            <person name="Lin J."/>
            <person name="Lipzen A."/>
            <person name="Kuo A."/>
            <person name="Riley R."/>
            <person name="Mondo S."/>
            <person name="Labutti K."/>
            <person name="Haridas S."/>
            <person name="Pangalinan J."/>
            <person name="Salamov A.A."/>
            <person name="Simmons B.A."/>
            <person name="Magnuson J.K."/>
            <person name="Chen J."/>
            <person name="Drula E."/>
            <person name="Henrissat B."/>
            <person name="Wiebenga A."/>
            <person name="Lubbers R.J."/>
            <person name="Gomes A.C."/>
            <person name="Makela M.R."/>
            <person name="Stajich J."/>
            <person name="Grigoriev I.V."/>
            <person name="Mortensen U.H."/>
            <person name="De Vries R.P."/>
            <person name="Baker S.E."/>
            <person name="Andersen M.R."/>
        </authorList>
    </citation>
    <scope>NUCLEOTIDE SEQUENCE [LARGE SCALE GENOMIC DNA]</scope>
    <source>
        <strain evidence="5 6">CBS 209.92</strain>
    </source>
</reference>
<keyword evidence="1" id="KW-0285">Flavoprotein</keyword>
<protein>
    <recommendedName>
        <fullName evidence="4">FAD-binding domain-containing protein</fullName>
    </recommendedName>
</protein>
<accession>A0ABR4GM78</accession>
<dbReference type="InterPro" id="IPR050631">
    <property type="entry name" value="PheA/TfdB_FAD_monoxygenase"/>
</dbReference>
<dbReference type="InterPro" id="IPR036188">
    <property type="entry name" value="FAD/NAD-bd_sf"/>
</dbReference>
<dbReference type="PRINTS" id="PR00420">
    <property type="entry name" value="RNGMNOXGNASE"/>
</dbReference>
<evidence type="ECO:0000259" key="4">
    <source>
        <dbReference type="Pfam" id="PF01494"/>
    </source>
</evidence>
<sequence length="646" mass="72793">MDAPHAYETTDVVICGCGPTGALLSAYLGRMGVKNIVLEKESGITTDPRGIALDEDGIRLIQGIGIYEHIYREIGTCMQMFKFIGGTGKDLHRKGFVEMDYATTEGGTGHVGFICHQQPLLEKHLRLKMEASEHCDLRSTCTVMDITQDDEWTYCQYRDADGEDHNLRSRYLVGADGKTGFTRKNYLEPLGIRMEQAHQAFYDETWVALNWHIELPTEKTHPEFPLWALGYTPQDVYDLFFPVNFRFLCNPKRPSVCGRFGLPSDRLWRFEFVVQPGEDGDEMATYTKTRDVILPYLTHPGKRYGLVSDVQYPEDCIRVLRSRPFRFAARSCNKWSYGRVILCGDSAHVFPPFGGQGIASGFRDAAALAWRLAFLCNPTTPSTTNALTGTNRVHARVLEAWYMERKQQLEKSLASTIENGKFVTEANPFKIFLRTCYLFIMNLVPKWRHELHLGRRKEGLVRYQYSPGMPFVPELNGGLALPQVYCKSTTIVSGGGTAGVFFTDDVLFSSNKTGLFQLLVYLERGSELVAARRTVASMQAVAGGEICLEEATYIVEDMENSHSPSGEDEQDSLASVYQLATADEFAASPLCEGRPEPRNYDAHYLKKALRRARYVIVRPDRFIFAACKTAHELERGLAAAGEYFRS</sequence>
<evidence type="ECO:0000313" key="5">
    <source>
        <dbReference type="EMBL" id="KAL2800158.1"/>
    </source>
</evidence>
<keyword evidence="3" id="KW-0560">Oxidoreductase</keyword>
<dbReference type="Gene3D" id="3.50.50.60">
    <property type="entry name" value="FAD/NAD(P)-binding domain"/>
    <property type="match status" value="2"/>
</dbReference>
<keyword evidence="6" id="KW-1185">Reference proteome</keyword>
<dbReference type="PANTHER" id="PTHR43476">
    <property type="entry name" value="3-(3-HYDROXY-PHENYL)PROPIONATE/3-HYDROXYCINNAMIC ACID HYDROXYLASE"/>
    <property type="match status" value="1"/>
</dbReference>
<name>A0ABR4GM78_9EURO</name>
<dbReference type="EMBL" id="JBFTWV010000004">
    <property type="protein sequence ID" value="KAL2800158.1"/>
    <property type="molecule type" value="Genomic_DNA"/>
</dbReference>
<proteinExistence type="predicted"/>
<evidence type="ECO:0000256" key="2">
    <source>
        <dbReference type="ARBA" id="ARBA00022827"/>
    </source>
</evidence>
<organism evidence="5 6">
    <name type="scientific">Aspergillus keveii</name>
    <dbReference type="NCBI Taxonomy" id="714993"/>
    <lineage>
        <taxon>Eukaryota</taxon>
        <taxon>Fungi</taxon>
        <taxon>Dikarya</taxon>
        <taxon>Ascomycota</taxon>
        <taxon>Pezizomycotina</taxon>
        <taxon>Eurotiomycetes</taxon>
        <taxon>Eurotiomycetidae</taxon>
        <taxon>Eurotiales</taxon>
        <taxon>Aspergillaceae</taxon>
        <taxon>Aspergillus</taxon>
        <taxon>Aspergillus subgen. Nidulantes</taxon>
    </lineage>
</organism>
<gene>
    <name evidence="5" type="ORF">BJX66DRAFT_321654</name>
</gene>
<feature type="domain" description="FAD-binding" evidence="4">
    <location>
        <begin position="10"/>
        <end position="377"/>
    </location>
</feature>
<evidence type="ECO:0000256" key="1">
    <source>
        <dbReference type="ARBA" id="ARBA00022630"/>
    </source>
</evidence>
<dbReference type="Pfam" id="PF01494">
    <property type="entry name" value="FAD_binding_3"/>
    <property type="match status" value="1"/>
</dbReference>
<dbReference type="SUPFAM" id="SSF51905">
    <property type="entry name" value="FAD/NAD(P)-binding domain"/>
    <property type="match status" value="1"/>
</dbReference>
<evidence type="ECO:0000256" key="3">
    <source>
        <dbReference type="ARBA" id="ARBA00023002"/>
    </source>
</evidence>
<dbReference type="PANTHER" id="PTHR43476:SF3">
    <property type="entry name" value="FAD-BINDING MONOOXYGENASE"/>
    <property type="match status" value="1"/>
</dbReference>
<evidence type="ECO:0000313" key="6">
    <source>
        <dbReference type="Proteomes" id="UP001610563"/>
    </source>
</evidence>
<dbReference type="InterPro" id="IPR002938">
    <property type="entry name" value="FAD-bd"/>
</dbReference>
<dbReference type="Proteomes" id="UP001610563">
    <property type="component" value="Unassembled WGS sequence"/>
</dbReference>
<keyword evidence="2" id="KW-0274">FAD</keyword>
<comment type="caution">
    <text evidence="5">The sequence shown here is derived from an EMBL/GenBank/DDBJ whole genome shotgun (WGS) entry which is preliminary data.</text>
</comment>